<feature type="transmembrane region" description="Helical" evidence="1">
    <location>
        <begin position="183"/>
        <end position="200"/>
    </location>
</feature>
<feature type="transmembrane region" description="Helical" evidence="1">
    <location>
        <begin position="54"/>
        <end position="74"/>
    </location>
</feature>
<comment type="caution">
    <text evidence="2">The sequence shown here is derived from an EMBL/GenBank/DDBJ whole genome shotgun (WGS) entry which is preliminary data.</text>
</comment>
<reference evidence="2" key="1">
    <citation type="journal article" date="2021" name="PeerJ">
        <title>Extensive microbial diversity within the chicken gut microbiome revealed by metagenomics and culture.</title>
        <authorList>
            <person name="Gilroy R."/>
            <person name="Ravi A."/>
            <person name="Getino M."/>
            <person name="Pursley I."/>
            <person name="Horton D.L."/>
            <person name="Alikhan N.F."/>
            <person name="Baker D."/>
            <person name="Gharbi K."/>
            <person name="Hall N."/>
            <person name="Watson M."/>
            <person name="Adriaenssens E.M."/>
            <person name="Foster-Nyarko E."/>
            <person name="Jarju S."/>
            <person name="Secka A."/>
            <person name="Antonio M."/>
            <person name="Oren A."/>
            <person name="Chaudhuri R.R."/>
            <person name="La Ragione R."/>
            <person name="Hildebrand F."/>
            <person name="Pallen M.J."/>
        </authorList>
    </citation>
    <scope>NUCLEOTIDE SEQUENCE</scope>
    <source>
        <strain evidence="2">ChiBcec2-3848</strain>
    </source>
</reference>
<accession>A0A9D2PPY0</accession>
<feature type="transmembrane region" description="Helical" evidence="1">
    <location>
        <begin position="107"/>
        <end position="128"/>
    </location>
</feature>
<proteinExistence type="predicted"/>
<sequence length="306" mass="33938">MKKSRKRKKLPAGKLPVRKLPAGKLWMRILLYLLCLGAAAASICQAVFRPAPEIAGYLLYAMAFVLLCVGGFYLQRDIRLLRKDVLLPLIERNPLTRKAYRDYGYRTLLAAGGGTVINLAFTVYNGVWGIINHSVWFITMAVYYSLLGGIRFFSIQAKKRADLEQDQEKALGKEIAVMKRDGFLLLLMTTALGSIVFLKITGNVVTPYSETLVIATAAYTFYKLIFSVRSMLKVRGLGSPILTAVRNIAFADALVSLFSLQVLMIVSFDPGSGGNYDIMMNSMTGLMVCTTVMLMGIRMVRASGWK</sequence>
<dbReference type="AlphaFoldDB" id="A0A9D2PPY0"/>
<reference evidence="2" key="2">
    <citation type="submission" date="2021-04" db="EMBL/GenBank/DDBJ databases">
        <authorList>
            <person name="Gilroy R."/>
        </authorList>
    </citation>
    <scope>NUCLEOTIDE SEQUENCE</scope>
    <source>
        <strain evidence="2">ChiBcec2-3848</strain>
    </source>
</reference>
<dbReference type="EMBL" id="DWVZ01000106">
    <property type="protein sequence ID" value="HJC63531.1"/>
    <property type="molecule type" value="Genomic_DNA"/>
</dbReference>
<keyword evidence="1" id="KW-0472">Membrane</keyword>
<keyword evidence="1" id="KW-0812">Transmembrane</keyword>
<feature type="transmembrane region" description="Helical" evidence="1">
    <location>
        <begin position="134"/>
        <end position="153"/>
    </location>
</feature>
<feature type="transmembrane region" description="Helical" evidence="1">
    <location>
        <begin position="212"/>
        <end position="232"/>
    </location>
</feature>
<evidence type="ECO:0000313" key="3">
    <source>
        <dbReference type="Proteomes" id="UP000823886"/>
    </source>
</evidence>
<evidence type="ECO:0000256" key="1">
    <source>
        <dbReference type="SAM" id="Phobius"/>
    </source>
</evidence>
<evidence type="ECO:0000313" key="2">
    <source>
        <dbReference type="EMBL" id="HJC63531.1"/>
    </source>
</evidence>
<gene>
    <name evidence="2" type="ORF">H9753_07940</name>
</gene>
<feature type="transmembrane region" description="Helical" evidence="1">
    <location>
        <begin position="244"/>
        <end position="266"/>
    </location>
</feature>
<protein>
    <submittedName>
        <fullName evidence="2">Uncharacterized protein</fullName>
    </submittedName>
</protein>
<dbReference type="Proteomes" id="UP000823886">
    <property type="component" value="Unassembled WGS sequence"/>
</dbReference>
<keyword evidence="1" id="KW-1133">Transmembrane helix</keyword>
<organism evidence="2 3">
    <name type="scientific">Candidatus Blautia merdavium</name>
    <dbReference type="NCBI Taxonomy" id="2838494"/>
    <lineage>
        <taxon>Bacteria</taxon>
        <taxon>Bacillati</taxon>
        <taxon>Bacillota</taxon>
        <taxon>Clostridia</taxon>
        <taxon>Lachnospirales</taxon>
        <taxon>Lachnospiraceae</taxon>
        <taxon>Blautia</taxon>
    </lineage>
</organism>
<name>A0A9D2PPY0_9FIRM</name>
<feature type="transmembrane region" description="Helical" evidence="1">
    <location>
        <begin position="278"/>
        <end position="297"/>
    </location>
</feature>